<dbReference type="Proteomes" id="UP000324222">
    <property type="component" value="Unassembled WGS sequence"/>
</dbReference>
<protein>
    <submittedName>
        <fullName evidence="2">Uncharacterized protein</fullName>
    </submittedName>
</protein>
<dbReference type="AlphaFoldDB" id="A0A5B7DUD6"/>
<evidence type="ECO:0000313" key="2">
    <source>
        <dbReference type="EMBL" id="MPC24925.1"/>
    </source>
</evidence>
<dbReference type="EMBL" id="VSRR010001391">
    <property type="protein sequence ID" value="MPC24925.1"/>
    <property type="molecule type" value="Genomic_DNA"/>
</dbReference>
<gene>
    <name evidence="2" type="ORF">E2C01_018020</name>
</gene>
<reference evidence="2 3" key="1">
    <citation type="submission" date="2019-05" db="EMBL/GenBank/DDBJ databases">
        <title>Another draft genome of Portunus trituberculatus and its Hox gene families provides insights of decapod evolution.</title>
        <authorList>
            <person name="Jeong J.-H."/>
            <person name="Song I."/>
            <person name="Kim S."/>
            <person name="Choi T."/>
            <person name="Kim D."/>
            <person name="Ryu S."/>
            <person name="Kim W."/>
        </authorList>
    </citation>
    <scope>NUCLEOTIDE SEQUENCE [LARGE SCALE GENOMIC DNA]</scope>
    <source>
        <tissue evidence="2">Muscle</tissue>
    </source>
</reference>
<feature type="region of interest" description="Disordered" evidence="1">
    <location>
        <begin position="26"/>
        <end position="47"/>
    </location>
</feature>
<proteinExistence type="predicted"/>
<comment type="caution">
    <text evidence="2">The sequence shown here is derived from an EMBL/GenBank/DDBJ whole genome shotgun (WGS) entry which is preliminary data.</text>
</comment>
<keyword evidence="3" id="KW-1185">Reference proteome</keyword>
<name>A0A5B7DUD6_PORTR</name>
<evidence type="ECO:0000313" key="3">
    <source>
        <dbReference type="Proteomes" id="UP000324222"/>
    </source>
</evidence>
<sequence>MKGTKRRKKGRKVLLRRLYENIKRGDFTHQPTCPCPPESGGAGGGGEQSGVWEYRHFLM</sequence>
<organism evidence="2 3">
    <name type="scientific">Portunus trituberculatus</name>
    <name type="common">Swimming crab</name>
    <name type="synonym">Neptunus trituberculatus</name>
    <dbReference type="NCBI Taxonomy" id="210409"/>
    <lineage>
        <taxon>Eukaryota</taxon>
        <taxon>Metazoa</taxon>
        <taxon>Ecdysozoa</taxon>
        <taxon>Arthropoda</taxon>
        <taxon>Crustacea</taxon>
        <taxon>Multicrustacea</taxon>
        <taxon>Malacostraca</taxon>
        <taxon>Eumalacostraca</taxon>
        <taxon>Eucarida</taxon>
        <taxon>Decapoda</taxon>
        <taxon>Pleocyemata</taxon>
        <taxon>Brachyura</taxon>
        <taxon>Eubrachyura</taxon>
        <taxon>Portunoidea</taxon>
        <taxon>Portunidae</taxon>
        <taxon>Portuninae</taxon>
        <taxon>Portunus</taxon>
    </lineage>
</organism>
<evidence type="ECO:0000256" key="1">
    <source>
        <dbReference type="SAM" id="MobiDB-lite"/>
    </source>
</evidence>
<accession>A0A5B7DUD6</accession>